<sequence length="762" mass="86924">MDDVEAQFLIPLKPNFHVPRWQKGRRQAASNDSNLIVCVKRVNLTEGARDHQQIWTKFFEDFRGTRRQELYGQTTPEVTMKETRRRVSRARRTGNEEFDDDKLRKERKPQENSNSASLVKQLFGFLDKKLMRGLFDESDEEGDPGHSVKQSKSVGRFLNEPHTSEDILANEGDGSHMPFIYPRRKDSTDKPRQTFTIEGPTEERKSTFILLRPFSWCVHLKDTLQDDFGPILLLLFLYLLQGIPLGIISAIPLILQSRNVTYGQQAIFSFAYWPFSLKLLWAPIVDAVFIKKIGRRKSWMVPCQYLIGAGLLYISYFSTQVLGTEEEAKTKTPNVFMLMLVFLPLNFLAATQDIAVDGWALTMLSRKNVGYASTCNDIAVDGWALTMLSRKNVGYASTCNVVGQTIGFFLGNVGLLTLESKDFANKFRSTPMDRGFVDLPTFVFFWGWVFIISTTFVLIFKKEVDNSLENSNTNNDGKAESGIVEENDETQGEIVEEQHLGVIDTYAILFKILRLRPVLYMVLVLLTAKIAFAATDGMTDLKLIGMGVKKDGIASRAIFLTPLQIILPWLLGKQTAGRRPLNVFLWAYPYRIIMDIVFAVLVYYTPNFMQDDGEYPYTYYLIWIIAYYFHQIAAYCIFLSMMAFNAQVSDPKIGGTYMTLLNTLNNLGGNWTLTLFLSITDFFTQKNCIAKGTQTILASCNSKQDAELCESSGDVCEIAIDGYYISVGICTVIGLIWYKIFYSKIQYFQRIPREEWRVIKSK</sequence>
<organism evidence="1 2">
    <name type="scientific">Panagrolaimus sp. JU765</name>
    <dbReference type="NCBI Taxonomy" id="591449"/>
    <lineage>
        <taxon>Eukaryota</taxon>
        <taxon>Metazoa</taxon>
        <taxon>Ecdysozoa</taxon>
        <taxon>Nematoda</taxon>
        <taxon>Chromadorea</taxon>
        <taxon>Rhabditida</taxon>
        <taxon>Tylenchina</taxon>
        <taxon>Panagrolaimomorpha</taxon>
        <taxon>Panagrolaimoidea</taxon>
        <taxon>Panagrolaimidae</taxon>
        <taxon>Panagrolaimus</taxon>
    </lineage>
</organism>
<protein>
    <submittedName>
        <fullName evidence="2">Acetyl-coenzyme A transporter 1</fullName>
    </submittedName>
</protein>
<evidence type="ECO:0000313" key="1">
    <source>
        <dbReference type="Proteomes" id="UP000887576"/>
    </source>
</evidence>
<reference evidence="2" key="1">
    <citation type="submission" date="2022-11" db="UniProtKB">
        <authorList>
            <consortium name="WormBaseParasite"/>
        </authorList>
    </citation>
    <scope>IDENTIFICATION</scope>
</reference>
<dbReference type="Proteomes" id="UP000887576">
    <property type="component" value="Unplaced"/>
</dbReference>
<evidence type="ECO:0000313" key="2">
    <source>
        <dbReference type="WBParaSite" id="JU765_v2.g1505.t2"/>
    </source>
</evidence>
<dbReference type="WBParaSite" id="JU765_v2.g1505.t2">
    <property type="protein sequence ID" value="JU765_v2.g1505.t2"/>
    <property type="gene ID" value="JU765_v2.g1505"/>
</dbReference>
<name>A0AC34QCD2_9BILA</name>
<accession>A0AC34QCD2</accession>
<proteinExistence type="predicted"/>